<feature type="non-terminal residue" evidence="2">
    <location>
        <position position="1"/>
    </location>
</feature>
<dbReference type="InterPro" id="IPR032396">
    <property type="entry name" value="SAS-6_N"/>
</dbReference>
<dbReference type="EMBL" id="JABANO010006526">
    <property type="protein sequence ID" value="KAF4751658.1"/>
    <property type="molecule type" value="Genomic_DNA"/>
</dbReference>
<dbReference type="Proteomes" id="UP000553632">
    <property type="component" value="Unassembled WGS sequence"/>
</dbReference>
<dbReference type="AlphaFoldDB" id="A0A7J6U2H2"/>
<sequence>EPHAFLGVLVMARDGTARLDFVQNMEYKFIELLSAEFIASPDTVIRQHITYRSSAIPKVYPTRTLWWILGITR</sequence>
<comment type="caution">
    <text evidence="2">The sequence shown here is derived from an EMBL/GenBank/DDBJ whole genome shotgun (WGS) entry which is preliminary data.</text>
</comment>
<evidence type="ECO:0000313" key="2">
    <source>
        <dbReference type="EMBL" id="KAF4751658.1"/>
    </source>
</evidence>
<name>A0A7J6U2H2_PEROL</name>
<evidence type="ECO:0000313" key="3">
    <source>
        <dbReference type="Proteomes" id="UP000553632"/>
    </source>
</evidence>
<dbReference type="InterPro" id="IPR038558">
    <property type="entry name" value="SAS-6_N_sf"/>
</dbReference>
<gene>
    <name evidence="2" type="ORF">FOZ63_009530</name>
</gene>
<reference evidence="2 3" key="1">
    <citation type="submission" date="2020-04" db="EMBL/GenBank/DDBJ databases">
        <title>Perkinsus olseni comparative genomics.</title>
        <authorList>
            <person name="Bogema D.R."/>
        </authorList>
    </citation>
    <scope>NUCLEOTIDE SEQUENCE [LARGE SCALE GENOMIC DNA]</scope>
    <source>
        <strain evidence="2 3">ATCC PRA-207</strain>
    </source>
</reference>
<dbReference type="Gene3D" id="2.170.210.20">
    <property type="entry name" value="Spindle assembly abnormal protein 6, N-terminal domain"/>
    <property type="match status" value="1"/>
</dbReference>
<protein>
    <recommendedName>
        <fullName evidence="1">Spindle assembly abnormal protein 6 N-terminal domain-containing protein</fullName>
    </recommendedName>
</protein>
<proteinExistence type="predicted"/>
<accession>A0A7J6U2H2</accession>
<keyword evidence="3" id="KW-1185">Reference proteome</keyword>
<organism evidence="2 3">
    <name type="scientific">Perkinsus olseni</name>
    <name type="common">Perkinsus atlanticus</name>
    <dbReference type="NCBI Taxonomy" id="32597"/>
    <lineage>
        <taxon>Eukaryota</taxon>
        <taxon>Sar</taxon>
        <taxon>Alveolata</taxon>
        <taxon>Perkinsozoa</taxon>
        <taxon>Perkinsea</taxon>
        <taxon>Perkinsida</taxon>
        <taxon>Perkinsidae</taxon>
        <taxon>Perkinsus</taxon>
    </lineage>
</organism>
<dbReference type="Pfam" id="PF16531">
    <property type="entry name" value="SAS-6_N"/>
    <property type="match status" value="1"/>
</dbReference>
<evidence type="ECO:0000259" key="1">
    <source>
        <dbReference type="Pfam" id="PF16531"/>
    </source>
</evidence>
<feature type="domain" description="Spindle assembly abnormal protein 6 N-terminal" evidence="1">
    <location>
        <begin position="1"/>
        <end position="37"/>
    </location>
</feature>